<evidence type="ECO:0000259" key="3">
    <source>
        <dbReference type="SMART" id="SM00922"/>
    </source>
</evidence>
<comment type="similarity">
    <text evidence="1">Belongs to the mandelate racemase/muconate lactonizing enzyme family.</text>
</comment>
<dbReference type="InterPro" id="IPR013342">
    <property type="entry name" value="Mandelate_racemase_C"/>
</dbReference>
<dbReference type="SMART" id="SM00922">
    <property type="entry name" value="MR_MLE"/>
    <property type="match status" value="1"/>
</dbReference>
<dbReference type="EMBL" id="CP123584">
    <property type="protein sequence ID" value="WZK88158.1"/>
    <property type="molecule type" value="Genomic_DNA"/>
</dbReference>
<protein>
    <submittedName>
        <fullName evidence="4">Mandelate racemase/muconate lactonizing enzyme family protein</fullName>
    </submittedName>
</protein>
<dbReference type="SFLD" id="SFLDS00001">
    <property type="entry name" value="Enolase"/>
    <property type="match status" value="1"/>
</dbReference>
<dbReference type="Gene3D" id="3.30.390.10">
    <property type="entry name" value="Enolase-like, N-terminal domain"/>
    <property type="match status" value="1"/>
</dbReference>
<dbReference type="SUPFAM" id="SSF54826">
    <property type="entry name" value="Enolase N-terminal domain-like"/>
    <property type="match status" value="1"/>
</dbReference>
<evidence type="ECO:0000313" key="4">
    <source>
        <dbReference type="EMBL" id="WZK88158.1"/>
    </source>
</evidence>
<name>A0ABZ2XQM4_9RHOB</name>
<dbReference type="InterPro" id="IPR036849">
    <property type="entry name" value="Enolase-like_C_sf"/>
</dbReference>
<dbReference type="PANTHER" id="PTHR48080:SF3">
    <property type="entry name" value="ENOLASE SUPERFAMILY MEMBER DDB_G0284701"/>
    <property type="match status" value="1"/>
</dbReference>
<accession>A0ABZ2XQM4</accession>
<evidence type="ECO:0000256" key="2">
    <source>
        <dbReference type="ARBA" id="ARBA00022723"/>
    </source>
</evidence>
<dbReference type="Pfam" id="PF02746">
    <property type="entry name" value="MR_MLE_N"/>
    <property type="match status" value="1"/>
</dbReference>
<dbReference type="InterPro" id="IPR013341">
    <property type="entry name" value="Mandelate_racemase_N_dom"/>
</dbReference>
<dbReference type="Proteomes" id="UP001623232">
    <property type="component" value="Chromosome"/>
</dbReference>
<proteinExistence type="inferred from homology"/>
<evidence type="ECO:0000313" key="5">
    <source>
        <dbReference type="Proteomes" id="UP001623232"/>
    </source>
</evidence>
<evidence type="ECO:0000256" key="1">
    <source>
        <dbReference type="ARBA" id="ARBA00008031"/>
    </source>
</evidence>
<dbReference type="Pfam" id="PF13378">
    <property type="entry name" value="MR_MLE_C"/>
    <property type="match status" value="1"/>
</dbReference>
<dbReference type="SUPFAM" id="SSF51604">
    <property type="entry name" value="Enolase C-terminal domain-like"/>
    <property type="match status" value="1"/>
</dbReference>
<dbReference type="InterPro" id="IPR029065">
    <property type="entry name" value="Enolase_C-like"/>
</dbReference>
<dbReference type="InterPro" id="IPR034593">
    <property type="entry name" value="DgoD-like"/>
</dbReference>
<dbReference type="InterPro" id="IPR029017">
    <property type="entry name" value="Enolase-like_N"/>
</dbReference>
<sequence>MKIARIEVYSVTLPYAGGTYRLSGGRSFTAFAAVFTRVMTECGLEGWGESTPFGSTYIAAHAGGVKAGLAELAPALIGMDPRHHDRIYDAMDAALVGHAHAKTPLDVACWDIAGKAAGLPVCDLLGGRVPGAVPLISSIGSDDPQAMRENVASHRELGFLGHSVKVGSAEAEGGPMLDAERVQACLADRRPGEWFLVDANGGMSPEQALRFLALLPKGLDFTFEAPCASWRETLSLRKRCHVPLLLDELVQSDADIAQAVASDACDGVGLKISKQGGLTPTRRQRDMARAAGLVMSVQDTTGSDIAFAAVLHMAQSTPRHVLRCALDTRSMVSLTTAAFDAPVQGGGAQAPAIPGLGVMPDMSIMGAPIAIYEDTP</sequence>
<reference evidence="4 5" key="1">
    <citation type="submission" date="2023-04" db="EMBL/GenBank/DDBJ databases">
        <title>Complete genome sequence of Alisedimentitalea scapharcae.</title>
        <authorList>
            <person name="Rong J.-C."/>
            <person name="Yi M.-L."/>
            <person name="Zhao Q."/>
        </authorList>
    </citation>
    <scope>NUCLEOTIDE SEQUENCE [LARGE SCALE GENOMIC DNA]</scope>
    <source>
        <strain evidence="4 5">KCTC 42119</strain>
    </source>
</reference>
<dbReference type="SFLD" id="SFLDG00180">
    <property type="entry name" value="muconate_cycloisomerase"/>
    <property type="match status" value="1"/>
</dbReference>
<organism evidence="4 5">
    <name type="scientific">Aliisedimentitalea scapharcae</name>
    <dbReference type="NCBI Taxonomy" id="1524259"/>
    <lineage>
        <taxon>Bacteria</taxon>
        <taxon>Pseudomonadati</taxon>
        <taxon>Pseudomonadota</taxon>
        <taxon>Alphaproteobacteria</taxon>
        <taxon>Rhodobacterales</taxon>
        <taxon>Roseobacteraceae</taxon>
        <taxon>Aliisedimentitalea</taxon>
    </lineage>
</organism>
<keyword evidence="5" id="KW-1185">Reference proteome</keyword>
<feature type="domain" description="Mandelate racemase/muconate lactonizing enzyme C-terminal" evidence="3">
    <location>
        <begin position="144"/>
        <end position="243"/>
    </location>
</feature>
<dbReference type="RefSeq" id="WP_406645527.1">
    <property type="nucleotide sequence ID" value="NZ_CP123584.1"/>
</dbReference>
<gene>
    <name evidence="4" type="ORF">QEZ52_16335</name>
</gene>
<dbReference type="Gene3D" id="3.20.20.120">
    <property type="entry name" value="Enolase-like C-terminal domain"/>
    <property type="match status" value="1"/>
</dbReference>
<dbReference type="PANTHER" id="PTHR48080">
    <property type="entry name" value="D-GALACTONATE DEHYDRATASE-RELATED"/>
    <property type="match status" value="1"/>
</dbReference>
<keyword evidence="2" id="KW-0479">Metal-binding</keyword>